<keyword evidence="4" id="KW-1185">Reference proteome</keyword>
<dbReference type="InterPro" id="IPR027417">
    <property type="entry name" value="P-loop_NTPase"/>
</dbReference>
<accession>A0A419SG35</accession>
<dbReference type="NCBIfam" id="TIGR03167">
    <property type="entry name" value="tRNA_sel_U_synt"/>
    <property type="match status" value="1"/>
</dbReference>
<evidence type="ECO:0000313" key="4">
    <source>
        <dbReference type="Proteomes" id="UP000284219"/>
    </source>
</evidence>
<dbReference type="InterPro" id="IPR036873">
    <property type="entry name" value="Rhodanese-like_dom_sf"/>
</dbReference>
<comment type="caution">
    <text evidence="3">The sequence shown here is derived from an EMBL/GenBank/DDBJ whole genome shotgun (WGS) entry which is preliminary data.</text>
</comment>
<dbReference type="InterPro" id="IPR001763">
    <property type="entry name" value="Rhodanese-like_dom"/>
</dbReference>
<dbReference type="InterPro" id="IPR058840">
    <property type="entry name" value="AAA_SelU"/>
</dbReference>
<dbReference type="GO" id="GO:0043828">
    <property type="term" value="F:tRNA 2-selenouridine synthase activity"/>
    <property type="evidence" value="ECO:0007669"/>
    <property type="project" value="InterPro"/>
</dbReference>
<dbReference type="SUPFAM" id="SSF52821">
    <property type="entry name" value="Rhodanese/Cell cycle control phosphatase"/>
    <property type="match status" value="1"/>
</dbReference>
<evidence type="ECO:0000259" key="2">
    <source>
        <dbReference type="PROSITE" id="PS50206"/>
    </source>
</evidence>
<dbReference type="GO" id="GO:0002098">
    <property type="term" value="P:tRNA wobble uridine modification"/>
    <property type="evidence" value="ECO:0007669"/>
    <property type="project" value="InterPro"/>
</dbReference>
<dbReference type="EMBL" id="MCHY01000009">
    <property type="protein sequence ID" value="RKD22740.1"/>
    <property type="molecule type" value="Genomic_DNA"/>
</dbReference>
<protein>
    <submittedName>
        <fullName evidence="3">tRNA 2-selenouridine(34) synthase MnmH</fullName>
    </submittedName>
</protein>
<proteinExistence type="predicted"/>
<dbReference type="Pfam" id="PF00581">
    <property type="entry name" value="Rhodanese"/>
    <property type="match status" value="1"/>
</dbReference>
<feature type="domain" description="Rhodanese" evidence="2">
    <location>
        <begin position="11"/>
        <end position="133"/>
    </location>
</feature>
<dbReference type="SUPFAM" id="SSF52540">
    <property type="entry name" value="P-loop containing nucleoside triphosphate hydrolases"/>
    <property type="match status" value="1"/>
</dbReference>
<dbReference type="InterPro" id="IPR017582">
    <property type="entry name" value="SelU"/>
</dbReference>
<dbReference type="Pfam" id="PF26341">
    <property type="entry name" value="AAA_SelU"/>
    <property type="match status" value="1"/>
</dbReference>
<keyword evidence="1" id="KW-0711">Selenium</keyword>
<name>A0A419SG35_9BACL</name>
<dbReference type="NCBIfam" id="NF008750">
    <property type="entry name" value="PRK11784.1-2"/>
    <property type="match status" value="1"/>
</dbReference>
<dbReference type="PANTHER" id="PTHR30401:SF0">
    <property type="entry name" value="TRNA 2-SELENOURIDINE SYNTHASE"/>
    <property type="match status" value="1"/>
</dbReference>
<dbReference type="OrthoDB" id="9808735at2"/>
<sequence>MKEIHIEEALTLNNPRFIDVRSPIEFMESHLPQATNIPLFTDEERVKLGTVYKQQGQATAKRLGIELLSPKIPAFIDSIQKEADKGNELVLYCWRGGMRSKTATTLAELAGLDVYRLVGGIKTYRQWTREQLNGMIHPRRFVVLHGLTGVGKTSILERLAAQGFPTLHLEACAGHRGSVFGDIGKPAYGQKTFESRLVHQLQKIHDLPYAFVEAESKRIGKVVQPDFLLEMKRKGIHIVLEATLPHRVERIYGEYVNSFLDDPMFKTKIHEAVSRIAKRCQPELQAKINNDIGNNNYKALIVTLLKEYYDPRYQHKLEEYDGPFHYVDANHLDKATARIIAIAEEAVKPLQ</sequence>
<reference evidence="3 4" key="1">
    <citation type="submission" date="2016-08" db="EMBL/GenBank/DDBJ databases">
        <title>Novel Firmicute Genomes.</title>
        <authorList>
            <person name="Poppleton D.I."/>
            <person name="Gribaldo S."/>
        </authorList>
    </citation>
    <scope>NUCLEOTIDE SEQUENCE [LARGE SCALE GENOMIC DNA]</scope>
    <source>
        <strain evidence="3 4">RAOx-1</strain>
    </source>
</reference>
<dbReference type="RefSeq" id="WP_120190217.1">
    <property type="nucleotide sequence ID" value="NZ_MCHY01000009.1"/>
</dbReference>
<dbReference type="PANTHER" id="PTHR30401">
    <property type="entry name" value="TRNA 2-SELENOURIDINE SYNTHASE"/>
    <property type="match status" value="1"/>
</dbReference>
<evidence type="ECO:0000313" key="3">
    <source>
        <dbReference type="EMBL" id="RKD22740.1"/>
    </source>
</evidence>
<dbReference type="PROSITE" id="PS50206">
    <property type="entry name" value="RHODANESE_3"/>
    <property type="match status" value="1"/>
</dbReference>
<dbReference type="Proteomes" id="UP000284219">
    <property type="component" value="Unassembled WGS sequence"/>
</dbReference>
<dbReference type="SMART" id="SM00450">
    <property type="entry name" value="RHOD"/>
    <property type="match status" value="1"/>
</dbReference>
<evidence type="ECO:0000256" key="1">
    <source>
        <dbReference type="ARBA" id="ARBA00023266"/>
    </source>
</evidence>
<dbReference type="Gene3D" id="3.40.250.10">
    <property type="entry name" value="Rhodanese-like domain"/>
    <property type="match status" value="1"/>
</dbReference>
<gene>
    <name evidence="3" type="ORF">BEP19_10845</name>
</gene>
<dbReference type="AlphaFoldDB" id="A0A419SG35"/>
<organism evidence="3 4">
    <name type="scientific">Ammoniphilus oxalaticus</name>
    <dbReference type="NCBI Taxonomy" id="66863"/>
    <lineage>
        <taxon>Bacteria</taxon>
        <taxon>Bacillati</taxon>
        <taxon>Bacillota</taxon>
        <taxon>Bacilli</taxon>
        <taxon>Bacillales</taxon>
        <taxon>Paenibacillaceae</taxon>
        <taxon>Aneurinibacillus group</taxon>
        <taxon>Ammoniphilus</taxon>
    </lineage>
</organism>